<comment type="caution">
    <text evidence="1">The sequence shown here is derived from an EMBL/GenBank/DDBJ whole genome shotgun (WGS) entry which is preliminary data.</text>
</comment>
<dbReference type="InterPro" id="IPR027417">
    <property type="entry name" value="P-loop_NTPase"/>
</dbReference>
<reference evidence="1" key="2">
    <citation type="submission" date="2021-04" db="EMBL/GenBank/DDBJ databases">
        <authorList>
            <person name="Gilroy R."/>
        </authorList>
    </citation>
    <scope>NUCLEOTIDE SEQUENCE</scope>
    <source>
        <strain evidence="1">B5-657</strain>
    </source>
</reference>
<accession>A0A9E2NLL2</accession>
<protein>
    <submittedName>
        <fullName evidence="1">Cytidylate kinase-like family protein</fullName>
    </submittedName>
</protein>
<keyword evidence="1" id="KW-0808">Transferase</keyword>
<dbReference type="AlphaFoldDB" id="A0A9E2NLL2"/>
<reference evidence="1" key="1">
    <citation type="journal article" date="2021" name="PeerJ">
        <title>Extensive microbial diversity within the chicken gut microbiome revealed by metagenomics and culture.</title>
        <authorList>
            <person name="Gilroy R."/>
            <person name="Ravi A."/>
            <person name="Getino M."/>
            <person name="Pursley I."/>
            <person name="Horton D.L."/>
            <person name="Alikhan N.F."/>
            <person name="Baker D."/>
            <person name="Gharbi K."/>
            <person name="Hall N."/>
            <person name="Watson M."/>
            <person name="Adriaenssens E.M."/>
            <person name="Foster-Nyarko E."/>
            <person name="Jarju S."/>
            <person name="Secka A."/>
            <person name="Antonio M."/>
            <person name="Oren A."/>
            <person name="Chaudhuri R.R."/>
            <person name="La Ragione R."/>
            <person name="Hildebrand F."/>
            <person name="Pallen M.J."/>
        </authorList>
    </citation>
    <scope>NUCLEOTIDE SEQUENCE</scope>
    <source>
        <strain evidence="1">B5-657</strain>
    </source>
</reference>
<dbReference type="Gene3D" id="3.40.50.300">
    <property type="entry name" value="P-loop containing nucleotide triphosphate hydrolases"/>
    <property type="match status" value="1"/>
</dbReference>
<dbReference type="GO" id="GO:0016301">
    <property type="term" value="F:kinase activity"/>
    <property type="evidence" value="ECO:0007669"/>
    <property type="project" value="UniProtKB-KW"/>
</dbReference>
<dbReference type="EMBL" id="JAHLFQ010000171">
    <property type="protein sequence ID" value="MBU3804587.1"/>
    <property type="molecule type" value="Genomic_DNA"/>
</dbReference>
<dbReference type="SUPFAM" id="SSF52540">
    <property type="entry name" value="P-loop containing nucleoside triphosphate hydrolases"/>
    <property type="match status" value="1"/>
</dbReference>
<gene>
    <name evidence="1" type="ORF">H9872_07505</name>
</gene>
<name>A0A9E2NLL2_9FIRM</name>
<organism evidence="1 2">
    <name type="scientific">Candidatus Cellulosilyticum pullistercoris</name>
    <dbReference type="NCBI Taxonomy" id="2838521"/>
    <lineage>
        <taxon>Bacteria</taxon>
        <taxon>Bacillati</taxon>
        <taxon>Bacillota</taxon>
        <taxon>Clostridia</taxon>
        <taxon>Lachnospirales</taxon>
        <taxon>Cellulosilyticaceae</taxon>
        <taxon>Cellulosilyticum</taxon>
    </lineage>
</organism>
<proteinExistence type="predicted"/>
<dbReference type="Pfam" id="PF13189">
    <property type="entry name" value="Cytidylate_kin2"/>
    <property type="match status" value="1"/>
</dbReference>
<evidence type="ECO:0000313" key="1">
    <source>
        <dbReference type="EMBL" id="MBU3804587.1"/>
    </source>
</evidence>
<dbReference type="Proteomes" id="UP000824229">
    <property type="component" value="Unassembled WGS sequence"/>
</dbReference>
<sequence>MKQKIIITIGRQYGSGGRIIGKLLAEKLGISFYDKEIIEMAAKKSGMSQEAFEKVDETAASSLLYSIATSVSMFGNYVSPQVDLPLNDKLFIIQSEIIKSIAKKGSCVIVGRCADYILKDRSDIINLFIYADKESRKKRAINEYGISSNKVDSYLHKIDKKRSTYYNHYTGEKWGNYLNYHMCLDSSILGVEGTVHMIEEFIKEREVVLEALDKKA</sequence>
<keyword evidence="1" id="KW-0418">Kinase</keyword>
<evidence type="ECO:0000313" key="2">
    <source>
        <dbReference type="Proteomes" id="UP000824229"/>
    </source>
</evidence>